<dbReference type="Pfam" id="PF13229">
    <property type="entry name" value="Beta_helix"/>
    <property type="match status" value="1"/>
</dbReference>
<keyword evidence="3" id="KW-1185">Reference proteome</keyword>
<dbReference type="Gene3D" id="2.160.20.10">
    <property type="entry name" value="Single-stranded right-handed beta-helix, Pectin lyase-like"/>
    <property type="match status" value="1"/>
</dbReference>
<dbReference type="KEGG" id="harc:HARCEL1_01040"/>
<protein>
    <recommendedName>
        <fullName evidence="1">Right handed beta helix domain-containing protein</fullName>
    </recommendedName>
</protein>
<feature type="domain" description="Right handed beta helix" evidence="1">
    <location>
        <begin position="122"/>
        <end position="290"/>
    </location>
</feature>
<evidence type="ECO:0000259" key="1">
    <source>
        <dbReference type="Pfam" id="PF13229"/>
    </source>
</evidence>
<sequence>MLWVSPMMEWCRPPVRADRSTDLNSGVMSIDAPIRLDDDHASLVGDGTVLKPTYEGPAVVVEGCTSAFVSGLIVEHIGGEATEKANGIEVRDATDTRIEHCQIRDTPRIGEPGTNDAIGGGSGICVASDARGTIIRDCATVDCGWRGIEVGGTQTRIERCRSRGQVDRGVSGDVQYPGVDPEFDAAASQLVIRNSTFEGGPHPAAPIGFTGARQVLVDDCFTTTESGRRGVAARNSDQVTIRNSHFVGGGPDPQDGIFSSSDGTKIVDNDICGFEFGVRASGRKTIISENVITECEYPIIDRKDRSIRRQNNLVYDRRTGRTGELIKRIRLLSRRF</sequence>
<name>A0A2R4WXY4_9EURY</name>
<dbReference type="Proteomes" id="UP000244727">
    <property type="component" value="Chromosome"/>
</dbReference>
<organism evidence="2 3">
    <name type="scientific">Halococcoides cellulosivorans</name>
    <dbReference type="NCBI Taxonomy" id="1679096"/>
    <lineage>
        <taxon>Archaea</taxon>
        <taxon>Methanobacteriati</taxon>
        <taxon>Methanobacteriota</taxon>
        <taxon>Stenosarchaea group</taxon>
        <taxon>Halobacteria</taxon>
        <taxon>Halobacteriales</taxon>
        <taxon>Haloarculaceae</taxon>
        <taxon>Halococcoides</taxon>
    </lineage>
</organism>
<dbReference type="EMBL" id="CP028858">
    <property type="protein sequence ID" value="AWB26405.1"/>
    <property type="molecule type" value="Genomic_DNA"/>
</dbReference>
<dbReference type="InterPro" id="IPR011050">
    <property type="entry name" value="Pectin_lyase_fold/virulence"/>
</dbReference>
<dbReference type="SUPFAM" id="SSF51126">
    <property type="entry name" value="Pectin lyase-like"/>
    <property type="match status" value="1"/>
</dbReference>
<dbReference type="AlphaFoldDB" id="A0A2R4WXY4"/>
<dbReference type="SMART" id="SM00710">
    <property type="entry name" value="PbH1"/>
    <property type="match status" value="6"/>
</dbReference>
<evidence type="ECO:0000313" key="2">
    <source>
        <dbReference type="EMBL" id="AWB26405.1"/>
    </source>
</evidence>
<proteinExistence type="predicted"/>
<reference evidence="2 3" key="1">
    <citation type="submission" date="2018-04" db="EMBL/GenBank/DDBJ databases">
        <title>Halococcoides cellulosivorans gen. nov., sp. nov., an extremely halophilic cellulose-utilizing haloarchaeon from hypersaline lakes.</title>
        <authorList>
            <person name="Sorokin D.Y."/>
            <person name="Toshchakov S.V."/>
            <person name="Samarov N.I."/>
            <person name="Korzhenkov A."/>
            <person name="Kublanov I.V."/>
        </authorList>
    </citation>
    <scope>NUCLEOTIDE SEQUENCE [LARGE SCALE GENOMIC DNA]</scope>
    <source>
        <strain evidence="2 3">HArcel1</strain>
    </source>
</reference>
<dbReference type="InterPro" id="IPR012334">
    <property type="entry name" value="Pectin_lyas_fold"/>
</dbReference>
<dbReference type="InterPro" id="IPR006626">
    <property type="entry name" value="PbH1"/>
</dbReference>
<dbReference type="InterPro" id="IPR039448">
    <property type="entry name" value="Beta_helix"/>
</dbReference>
<evidence type="ECO:0000313" key="3">
    <source>
        <dbReference type="Proteomes" id="UP000244727"/>
    </source>
</evidence>
<accession>A0A2R4WXY4</accession>
<gene>
    <name evidence="2" type="ORF">HARCEL1_01040</name>
</gene>